<protein>
    <recommendedName>
        <fullName evidence="3">ATP-grasp domain-containing protein</fullName>
    </recommendedName>
</protein>
<dbReference type="RefSeq" id="WP_229685570.1">
    <property type="nucleotide sequence ID" value="NZ_BMMB01000001.1"/>
</dbReference>
<dbReference type="SUPFAM" id="SSF56059">
    <property type="entry name" value="Glutathione synthetase ATP-binding domain-like"/>
    <property type="match status" value="1"/>
</dbReference>
<dbReference type="Proteomes" id="UP001185028">
    <property type="component" value="Unassembled WGS sequence"/>
</dbReference>
<accession>A0ABU1J201</accession>
<proteinExistence type="predicted"/>
<name>A0ABU1J201_9BACL</name>
<comment type="caution">
    <text evidence="1">The sequence shown here is derived from an EMBL/GenBank/DDBJ whole genome shotgun (WGS) entry which is preliminary data.</text>
</comment>
<gene>
    <name evidence="1" type="ORF">JOC58_002401</name>
</gene>
<evidence type="ECO:0008006" key="3">
    <source>
        <dbReference type="Google" id="ProtNLM"/>
    </source>
</evidence>
<reference evidence="1 2" key="1">
    <citation type="submission" date="2023-07" db="EMBL/GenBank/DDBJ databases">
        <title>Genomic Encyclopedia of Type Strains, Phase IV (KMG-IV): sequencing the most valuable type-strain genomes for metagenomic binning, comparative biology and taxonomic classification.</title>
        <authorList>
            <person name="Goeker M."/>
        </authorList>
    </citation>
    <scope>NUCLEOTIDE SEQUENCE [LARGE SCALE GENOMIC DNA]</scope>
    <source>
        <strain evidence="1 2">DSM 22170</strain>
    </source>
</reference>
<organism evidence="1 2">
    <name type="scientific">Paenibacillus hunanensis</name>
    <dbReference type="NCBI Taxonomy" id="539262"/>
    <lineage>
        <taxon>Bacteria</taxon>
        <taxon>Bacillati</taxon>
        <taxon>Bacillota</taxon>
        <taxon>Bacilli</taxon>
        <taxon>Bacillales</taxon>
        <taxon>Paenibacillaceae</taxon>
        <taxon>Paenibacillus</taxon>
    </lineage>
</organism>
<evidence type="ECO:0000313" key="1">
    <source>
        <dbReference type="EMBL" id="MDR6244508.1"/>
    </source>
</evidence>
<dbReference type="EMBL" id="JAVDQH010000008">
    <property type="protein sequence ID" value="MDR6244508.1"/>
    <property type="molecule type" value="Genomic_DNA"/>
</dbReference>
<evidence type="ECO:0000313" key="2">
    <source>
        <dbReference type="Proteomes" id="UP001185028"/>
    </source>
</evidence>
<keyword evidence="2" id="KW-1185">Reference proteome</keyword>
<sequence length="475" mass="53444">MMRESMSGAGEPAVLHMGTFEAELHWREHNLATLPALPDKEAERIVTAMDELLFAFCKPGDLLLTRYAMEPCQRDYTAALGFDFTTARTDLEQPVRANLTSSAQTSHGGGQLLQQSRTTEQQPMSVFRLLYEHGQSVADQLPIAGTMLSPFAWVPYISESSQRFGIQARQPLLETVRTVNTKHYSAQMKERLGLANPGVLIRSAAELELLGTNFLQDGSFMIKDNYGVSGKGNLHIDSPALLQRIVNSIRKQEQKGRNVQFVLERYSHKERDFSCQFHITEQGDIDILSVQWLANSQFAYRESLSPDIQFMDRLESSAYFDTMMEIGRQLYQDGYFGHVCIDSMTLIDGSIEPMVEINARKSMSLIKNSIDRYLRQYGLVGNMTNYTVSHDGTFTYEQLLIELEHRGLLFLPERGGGILPLTSAAWSVNHRDAPTGSKHKGRLYLSAVAADEEGKRSLLDQLEHVLEQHGVSVLN</sequence>